<protein>
    <recommendedName>
        <fullName evidence="8">Zn(2)-C6 fungal-type domain-containing protein</fullName>
    </recommendedName>
</protein>
<keyword evidence="1" id="KW-0479">Metal-binding</keyword>
<dbReference type="PROSITE" id="PS50048">
    <property type="entry name" value="ZN2_CY6_FUNGAL_2"/>
    <property type="match status" value="1"/>
</dbReference>
<evidence type="ECO:0000313" key="10">
    <source>
        <dbReference type="Proteomes" id="UP000054266"/>
    </source>
</evidence>
<dbReference type="HOGENOM" id="CLU_006329_9_3_1"/>
<dbReference type="Pfam" id="PF04082">
    <property type="entry name" value="Fungal_trans"/>
    <property type="match status" value="1"/>
</dbReference>
<feature type="compositionally biased region" description="Basic and acidic residues" evidence="7">
    <location>
        <begin position="63"/>
        <end position="99"/>
    </location>
</feature>
<evidence type="ECO:0000313" key="9">
    <source>
        <dbReference type="EMBL" id="KIW63020.1"/>
    </source>
</evidence>
<dbReference type="GO" id="GO:0006351">
    <property type="term" value="P:DNA-templated transcription"/>
    <property type="evidence" value="ECO:0007669"/>
    <property type="project" value="InterPro"/>
</dbReference>
<dbReference type="InterPro" id="IPR007219">
    <property type="entry name" value="XnlR_reg_dom"/>
</dbReference>
<dbReference type="SMART" id="SM00906">
    <property type="entry name" value="Fungal_trans"/>
    <property type="match status" value="1"/>
</dbReference>
<dbReference type="Proteomes" id="UP000054266">
    <property type="component" value="Unassembled WGS sequence"/>
</dbReference>
<dbReference type="InterPro" id="IPR052761">
    <property type="entry name" value="Fungal_Detox/Toxin_TFs"/>
</dbReference>
<keyword evidence="4" id="KW-0804">Transcription</keyword>
<name>A0A0D2F7Z4_9EURO</name>
<dbReference type="SUPFAM" id="SSF57701">
    <property type="entry name" value="Zn2/Cys6 DNA-binding domain"/>
    <property type="match status" value="1"/>
</dbReference>
<keyword evidence="10" id="KW-1185">Reference proteome</keyword>
<evidence type="ECO:0000256" key="3">
    <source>
        <dbReference type="ARBA" id="ARBA00023125"/>
    </source>
</evidence>
<feature type="coiled-coil region" evidence="6">
    <location>
        <begin position="481"/>
        <end position="519"/>
    </location>
</feature>
<dbReference type="GO" id="GO:0003677">
    <property type="term" value="F:DNA binding"/>
    <property type="evidence" value="ECO:0007669"/>
    <property type="project" value="UniProtKB-KW"/>
</dbReference>
<proteinExistence type="predicted"/>
<keyword evidence="6" id="KW-0175">Coiled coil</keyword>
<gene>
    <name evidence="9" type="ORF">PV04_09901</name>
</gene>
<keyword evidence="3" id="KW-0238">DNA-binding</keyword>
<evidence type="ECO:0000256" key="1">
    <source>
        <dbReference type="ARBA" id="ARBA00022723"/>
    </source>
</evidence>
<keyword evidence="2" id="KW-0805">Transcription regulation</keyword>
<dbReference type="STRING" id="5601.A0A0D2F7Z4"/>
<dbReference type="SMART" id="SM00066">
    <property type="entry name" value="GAL4"/>
    <property type="match status" value="1"/>
</dbReference>
<dbReference type="GO" id="GO:0000981">
    <property type="term" value="F:DNA-binding transcription factor activity, RNA polymerase II-specific"/>
    <property type="evidence" value="ECO:0007669"/>
    <property type="project" value="InterPro"/>
</dbReference>
<dbReference type="PANTHER" id="PTHR47425">
    <property type="entry name" value="FARB-RELATED"/>
    <property type="match status" value="1"/>
</dbReference>
<evidence type="ECO:0000256" key="4">
    <source>
        <dbReference type="ARBA" id="ARBA00023163"/>
    </source>
</evidence>
<feature type="region of interest" description="Disordered" evidence="7">
    <location>
        <begin position="62"/>
        <end position="113"/>
    </location>
</feature>
<dbReference type="EMBL" id="KN846962">
    <property type="protein sequence ID" value="KIW63020.1"/>
    <property type="molecule type" value="Genomic_DNA"/>
</dbReference>
<dbReference type="InterPro" id="IPR001138">
    <property type="entry name" value="Zn2Cys6_DnaBD"/>
</dbReference>
<dbReference type="PROSITE" id="PS00463">
    <property type="entry name" value="ZN2_CY6_FUNGAL_1"/>
    <property type="match status" value="1"/>
</dbReference>
<accession>A0A0D2F7Z4</accession>
<dbReference type="Gene3D" id="4.10.240.10">
    <property type="entry name" value="Zn(2)-C6 fungal-type DNA-binding domain"/>
    <property type="match status" value="1"/>
</dbReference>
<evidence type="ECO:0000256" key="7">
    <source>
        <dbReference type="SAM" id="MobiDB-lite"/>
    </source>
</evidence>
<dbReference type="CDD" id="cd12148">
    <property type="entry name" value="fungal_TF_MHR"/>
    <property type="match status" value="1"/>
</dbReference>
<feature type="compositionally biased region" description="Polar residues" evidence="7">
    <location>
        <begin position="100"/>
        <end position="110"/>
    </location>
</feature>
<evidence type="ECO:0000256" key="5">
    <source>
        <dbReference type="ARBA" id="ARBA00023242"/>
    </source>
</evidence>
<evidence type="ECO:0000256" key="6">
    <source>
        <dbReference type="SAM" id="Coils"/>
    </source>
</evidence>
<sequence length="754" mass="84707">MQPRLSQCDVYPPPRKKTRTSCEHCHHRKVRCDVEISGAPCTNCRLDAQRCTIRAPLKRGRKCRVERNASQDASESHSHRREGRPNAHLRPEPSFHSDHGSTSSPQTTTPLGEALDDADSLLTDTYVPFYCHKYLEVADMRHLAPSRVRLLESEYCFHVPSGSVLDEFMRQYFCYIHPLFPLLNERQFWATYSSPGQGWRHASGFSLALFQAMLFAASRFVSISSINSCGFADLKTARAAFHRRAELLLRHRLESDSIALARTSLLLSLQATMLDQSLNSAWLSRAISHAKDAGADKYYIAAGLTTERMSEKKRLWWSCILRDRMIAIGARRSIQINSEEFDLDQPGLSESDFQSDFDTEADSLDVYDLQTKRLLAKNVESQCALAVAMTSTMEAVYRVDDPSSHTAPTISQLISSVAEVERGKTELAVWARRFMPHLNNQAGTDKVNQTRHPSVILFADMTLLHYYSVLVALYNHLASVLAKHQGQLDDYDSRLASLNRDLRHALTNVTDKIKGLSQQGLAHLLPVSAPSCSALPIILETIDLRLSSAAQKAIHQRQLDLYSNIMSLFRDQHDHAECVTTFVNYLLRVVDPEIQRTFTTQSAPGGIEDNSSARTGQALWSLSNWSDLFREKPMIYLRLSLSLDFALSRGQAPHVTELPSWALDTPANMQAPAMALSLHLMSPSMAQPTLDHFRIVESGRDEGGELVEQQSLPAGQMTNIDLIMPWLLADNSMPDSIYENLHLLDTDGAWLDMV</sequence>
<dbReference type="Pfam" id="PF00172">
    <property type="entry name" value="Zn_clus"/>
    <property type="match status" value="1"/>
</dbReference>
<dbReference type="CDD" id="cd00067">
    <property type="entry name" value="GAL4"/>
    <property type="match status" value="1"/>
</dbReference>
<evidence type="ECO:0000256" key="2">
    <source>
        <dbReference type="ARBA" id="ARBA00023015"/>
    </source>
</evidence>
<organism evidence="9 10">
    <name type="scientific">Phialophora macrospora</name>
    <dbReference type="NCBI Taxonomy" id="1851006"/>
    <lineage>
        <taxon>Eukaryota</taxon>
        <taxon>Fungi</taxon>
        <taxon>Dikarya</taxon>
        <taxon>Ascomycota</taxon>
        <taxon>Pezizomycotina</taxon>
        <taxon>Eurotiomycetes</taxon>
        <taxon>Chaetothyriomycetidae</taxon>
        <taxon>Chaetothyriales</taxon>
        <taxon>Herpotrichiellaceae</taxon>
        <taxon>Phialophora</taxon>
    </lineage>
</organism>
<evidence type="ECO:0000259" key="8">
    <source>
        <dbReference type="PROSITE" id="PS50048"/>
    </source>
</evidence>
<feature type="region of interest" description="Disordered" evidence="7">
    <location>
        <begin position="1"/>
        <end position="20"/>
    </location>
</feature>
<keyword evidence="5" id="KW-0539">Nucleus</keyword>
<dbReference type="PANTHER" id="PTHR47425:SF2">
    <property type="entry name" value="FARB-RELATED"/>
    <property type="match status" value="1"/>
</dbReference>
<dbReference type="GO" id="GO:0008270">
    <property type="term" value="F:zinc ion binding"/>
    <property type="evidence" value="ECO:0007669"/>
    <property type="project" value="InterPro"/>
</dbReference>
<dbReference type="AlphaFoldDB" id="A0A0D2F7Z4"/>
<reference evidence="9 10" key="1">
    <citation type="submission" date="2015-01" db="EMBL/GenBank/DDBJ databases">
        <title>The Genome Sequence of Capronia semiimmersa CBS27337.</title>
        <authorList>
            <consortium name="The Broad Institute Genomics Platform"/>
            <person name="Cuomo C."/>
            <person name="de Hoog S."/>
            <person name="Gorbushina A."/>
            <person name="Stielow B."/>
            <person name="Teixiera M."/>
            <person name="Abouelleil A."/>
            <person name="Chapman S.B."/>
            <person name="Priest M."/>
            <person name="Young S.K."/>
            <person name="Wortman J."/>
            <person name="Nusbaum C."/>
            <person name="Birren B."/>
        </authorList>
    </citation>
    <scope>NUCLEOTIDE SEQUENCE [LARGE SCALE GENOMIC DNA]</scope>
    <source>
        <strain evidence="9 10">CBS 27337</strain>
    </source>
</reference>
<feature type="domain" description="Zn(2)-C6 fungal-type" evidence="8">
    <location>
        <begin position="21"/>
        <end position="53"/>
    </location>
</feature>
<dbReference type="InterPro" id="IPR036864">
    <property type="entry name" value="Zn2-C6_fun-type_DNA-bd_sf"/>
</dbReference>